<sequence>MKGSCLCGEIEYEARALAGQIVHCHCRKCRKAHAASYATTARVDRPDFQWLKGTSSLGSYESSPGKLRHFCKQCGSQLMAEWVHQDQVIIRVATLDEDPGQRPAAHIWVSEQADWLMDTELTRSFDKAPH</sequence>
<accession>A0A849B6A6</accession>
<dbReference type="Pfam" id="PF04828">
    <property type="entry name" value="GFA"/>
    <property type="match status" value="1"/>
</dbReference>
<keyword evidence="4" id="KW-0456">Lyase</keyword>
<evidence type="ECO:0000313" key="6">
    <source>
        <dbReference type="EMBL" id="NNH11121.1"/>
    </source>
</evidence>
<dbReference type="RefSeq" id="WP_053824698.1">
    <property type="nucleotide sequence ID" value="NZ_CP083437.1"/>
</dbReference>
<feature type="domain" description="CENP-V/GFA" evidence="5">
    <location>
        <begin position="1"/>
        <end position="109"/>
    </location>
</feature>
<reference evidence="6 7" key="1">
    <citation type="submission" date="2020-05" db="EMBL/GenBank/DDBJ databases">
        <title>MicrobeNet Type strains.</title>
        <authorList>
            <person name="Nicholson A.C."/>
        </authorList>
    </citation>
    <scope>NUCLEOTIDE SEQUENCE [LARGE SCALE GENOMIC DNA]</scope>
    <source>
        <strain evidence="6 7">ATCC 700815</strain>
    </source>
</reference>
<evidence type="ECO:0000256" key="2">
    <source>
        <dbReference type="ARBA" id="ARBA00022723"/>
    </source>
</evidence>
<evidence type="ECO:0000256" key="1">
    <source>
        <dbReference type="ARBA" id="ARBA00005495"/>
    </source>
</evidence>
<dbReference type="Gene3D" id="3.90.1590.10">
    <property type="entry name" value="glutathione-dependent formaldehyde- activating enzyme (gfa)"/>
    <property type="match status" value="1"/>
</dbReference>
<dbReference type="InterPro" id="IPR006913">
    <property type="entry name" value="CENP-V/GFA"/>
</dbReference>
<keyword evidence="3" id="KW-0862">Zinc</keyword>
<dbReference type="SUPFAM" id="SSF51316">
    <property type="entry name" value="Mss4-like"/>
    <property type="match status" value="1"/>
</dbReference>
<dbReference type="GO" id="GO:0046872">
    <property type="term" value="F:metal ion binding"/>
    <property type="evidence" value="ECO:0007669"/>
    <property type="project" value="UniProtKB-KW"/>
</dbReference>
<dbReference type="PROSITE" id="PS51891">
    <property type="entry name" value="CENP_V_GFA"/>
    <property type="match status" value="1"/>
</dbReference>
<dbReference type="PANTHER" id="PTHR33337:SF40">
    <property type="entry name" value="CENP-V_GFA DOMAIN-CONTAINING PROTEIN-RELATED"/>
    <property type="match status" value="1"/>
</dbReference>
<organism evidence="6 7">
    <name type="scientific">Cupriavidus gilardii</name>
    <dbReference type="NCBI Taxonomy" id="82541"/>
    <lineage>
        <taxon>Bacteria</taxon>
        <taxon>Pseudomonadati</taxon>
        <taxon>Pseudomonadota</taxon>
        <taxon>Betaproteobacteria</taxon>
        <taxon>Burkholderiales</taxon>
        <taxon>Burkholderiaceae</taxon>
        <taxon>Cupriavidus</taxon>
    </lineage>
</organism>
<dbReference type="PANTHER" id="PTHR33337">
    <property type="entry name" value="GFA DOMAIN-CONTAINING PROTEIN"/>
    <property type="match status" value="1"/>
</dbReference>
<protein>
    <submittedName>
        <fullName evidence="6">GFA family protein</fullName>
    </submittedName>
</protein>
<gene>
    <name evidence="6" type="ORF">HLB16_09545</name>
</gene>
<dbReference type="Proteomes" id="UP000542973">
    <property type="component" value="Unassembled WGS sequence"/>
</dbReference>
<dbReference type="EMBL" id="JABEMD010000012">
    <property type="protein sequence ID" value="NNH11121.1"/>
    <property type="molecule type" value="Genomic_DNA"/>
</dbReference>
<comment type="caution">
    <text evidence="6">The sequence shown here is derived from an EMBL/GenBank/DDBJ whole genome shotgun (WGS) entry which is preliminary data.</text>
</comment>
<keyword evidence="2" id="KW-0479">Metal-binding</keyword>
<comment type="similarity">
    <text evidence="1">Belongs to the Gfa family.</text>
</comment>
<evidence type="ECO:0000256" key="3">
    <source>
        <dbReference type="ARBA" id="ARBA00022833"/>
    </source>
</evidence>
<evidence type="ECO:0000313" key="7">
    <source>
        <dbReference type="Proteomes" id="UP000542973"/>
    </source>
</evidence>
<proteinExistence type="inferred from homology"/>
<dbReference type="AlphaFoldDB" id="A0A849B6A6"/>
<dbReference type="InterPro" id="IPR011057">
    <property type="entry name" value="Mss4-like_sf"/>
</dbReference>
<evidence type="ECO:0000259" key="5">
    <source>
        <dbReference type="PROSITE" id="PS51891"/>
    </source>
</evidence>
<dbReference type="GO" id="GO:0016846">
    <property type="term" value="F:carbon-sulfur lyase activity"/>
    <property type="evidence" value="ECO:0007669"/>
    <property type="project" value="InterPro"/>
</dbReference>
<evidence type="ECO:0000256" key="4">
    <source>
        <dbReference type="ARBA" id="ARBA00023239"/>
    </source>
</evidence>
<name>A0A849B6A6_9BURK</name>